<dbReference type="GO" id="GO:0008270">
    <property type="term" value="F:zinc ion binding"/>
    <property type="evidence" value="ECO:0007669"/>
    <property type="project" value="InterPro"/>
</dbReference>
<dbReference type="InterPro" id="IPR001148">
    <property type="entry name" value="CA_dom"/>
</dbReference>
<dbReference type="eggNOG" id="KOG0382">
    <property type="taxonomic scope" value="Eukaryota"/>
</dbReference>
<dbReference type="GO" id="GO:0004089">
    <property type="term" value="F:carbonate dehydratase activity"/>
    <property type="evidence" value="ECO:0007669"/>
    <property type="project" value="InterPro"/>
</dbReference>
<feature type="domain" description="Alpha-carbonic anhydrase" evidence="2">
    <location>
        <begin position="42"/>
        <end position="295"/>
    </location>
</feature>
<dbReference type="GeneID" id="19270027"/>
<keyword evidence="4" id="KW-1185">Reference proteome</keyword>
<evidence type="ECO:0000313" key="3">
    <source>
        <dbReference type="EMBL" id="ETS83138.1"/>
    </source>
</evidence>
<protein>
    <recommendedName>
        <fullName evidence="2">Alpha-carbonic anhydrase domain-containing protein</fullName>
    </recommendedName>
</protein>
<dbReference type="KEGG" id="pfy:PFICI_05014"/>
<sequence>MTLLNFIIGLALTASVTACPSHTNNQAKTKRSESNVTTITAAEWAYDESYDWGMLSRDYELCQTGTQQSPIALTLATHGLSKKHRPTFNYGVNTTGNLHNWGYGPAFTLSPPSVADDYSSNPAMSYDNETVYLAGWHIHAPADHIVDGVRSHAELHFVHVDAAGHEKAVVGFRIDPAPSSSSSSSPSTSLNVDITDIVEDAFFAQLPSTYSRWDEMDLEEAAVLDLGDALEAVARLDAFYTYEGSLTSPPCHEGIRWFIAARVLEVSIPQMQAILAASTYSARTEQMIWEHHINE</sequence>
<dbReference type="OrthoDB" id="429145at2759"/>
<evidence type="ECO:0000313" key="4">
    <source>
        <dbReference type="Proteomes" id="UP000030651"/>
    </source>
</evidence>
<dbReference type="STRING" id="1229662.W3XAL7"/>
<dbReference type="PROSITE" id="PS51144">
    <property type="entry name" value="ALPHA_CA_2"/>
    <property type="match status" value="1"/>
</dbReference>
<dbReference type="CDD" id="cd03124">
    <property type="entry name" value="alpha_CA_prokaryotic_like"/>
    <property type="match status" value="1"/>
</dbReference>
<organism evidence="3 4">
    <name type="scientific">Pestalotiopsis fici (strain W106-1 / CGMCC3.15140)</name>
    <dbReference type="NCBI Taxonomy" id="1229662"/>
    <lineage>
        <taxon>Eukaryota</taxon>
        <taxon>Fungi</taxon>
        <taxon>Dikarya</taxon>
        <taxon>Ascomycota</taxon>
        <taxon>Pezizomycotina</taxon>
        <taxon>Sordariomycetes</taxon>
        <taxon>Xylariomycetidae</taxon>
        <taxon>Amphisphaeriales</taxon>
        <taxon>Sporocadaceae</taxon>
        <taxon>Pestalotiopsis</taxon>
    </lineage>
</organism>
<evidence type="ECO:0000259" key="2">
    <source>
        <dbReference type="PROSITE" id="PS51144"/>
    </source>
</evidence>
<dbReference type="InParanoid" id="W3XAL7"/>
<name>W3XAL7_PESFW</name>
<dbReference type="PANTHER" id="PTHR18952:SF274">
    <property type="entry name" value="ALPHA-CARBONIC ANHYDRASE DOMAIN-CONTAINING PROTEIN"/>
    <property type="match status" value="1"/>
</dbReference>
<dbReference type="InterPro" id="IPR023561">
    <property type="entry name" value="Carbonic_anhydrase_a-class"/>
</dbReference>
<keyword evidence="1" id="KW-0732">Signal</keyword>
<dbReference type="AlphaFoldDB" id="W3XAL7"/>
<dbReference type="EMBL" id="KI912111">
    <property type="protein sequence ID" value="ETS83138.1"/>
    <property type="molecule type" value="Genomic_DNA"/>
</dbReference>
<dbReference type="Gene3D" id="3.10.200.10">
    <property type="entry name" value="Alpha carbonic anhydrase"/>
    <property type="match status" value="1"/>
</dbReference>
<dbReference type="OMA" id="VWRHRIN"/>
<evidence type="ECO:0000256" key="1">
    <source>
        <dbReference type="SAM" id="SignalP"/>
    </source>
</evidence>
<dbReference type="SUPFAM" id="SSF51069">
    <property type="entry name" value="Carbonic anhydrase"/>
    <property type="match status" value="1"/>
</dbReference>
<gene>
    <name evidence="3" type="ORF">PFICI_05014</name>
</gene>
<dbReference type="RefSeq" id="XP_007831786.1">
    <property type="nucleotide sequence ID" value="XM_007833595.1"/>
</dbReference>
<accession>W3XAL7</accession>
<dbReference type="InterPro" id="IPR041891">
    <property type="entry name" value="Alpha_CA_prokaryot-like"/>
</dbReference>
<dbReference type="PANTHER" id="PTHR18952">
    <property type="entry name" value="CARBONIC ANHYDRASE"/>
    <property type="match status" value="1"/>
</dbReference>
<reference evidence="4" key="1">
    <citation type="journal article" date="2015" name="BMC Genomics">
        <title>Genomic and transcriptomic analysis of the endophytic fungus Pestalotiopsis fici reveals its lifestyle and high potential for synthesis of natural products.</title>
        <authorList>
            <person name="Wang X."/>
            <person name="Zhang X."/>
            <person name="Liu L."/>
            <person name="Xiang M."/>
            <person name="Wang W."/>
            <person name="Sun X."/>
            <person name="Che Y."/>
            <person name="Guo L."/>
            <person name="Liu G."/>
            <person name="Guo L."/>
            <person name="Wang C."/>
            <person name="Yin W.B."/>
            <person name="Stadler M."/>
            <person name="Zhang X."/>
            <person name="Liu X."/>
        </authorList>
    </citation>
    <scope>NUCLEOTIDE SEQUENCE [LARGE SCALE GENOMIC DNA]</scope>
    <source>
        <strain evidence="4">W106-1 / CGMCC3.15140</strain>
    </source>
</reference>
<dbReference type="InterPro" id="IPR036398">
    <property type="entry name" value="CA_dom_sf"/>
</dbReference>
<feature type="chain" id="PRO_5004835967" description="Alpha-carbonic anhydrase domain-containing protein" evidence="1">
    <location>
        <begin position="19"/>
        <end position="295"/>
    </location>
</feature>
<feature type="signal peptide" evidence="1">
    <location>
        <begin position="1"/>
        <end position="18"/>
    </location>
</feature>
<dbReference type="Proteomes" id="UP000030651">
    <property type="component" value="Unassembled WGS sequence"/>
</dbReference>
<dbReference type="HOGENOM" id="CLU_039326_4_0_1"/>
<dbReference type="SMART" id="SM01057">
    <property type="entry name" value="Carb_anhydrase"/>
    <property type="match status" value="1"/>
</dbReference>
<proteinExistence type="predicted"/>
<dbReference type="Pfam" id="PF00194">
    <property type="entry name" value="Carb_anhydrase"/>
    <property type="match status" value="1"/>
</dbReference>